<feature type="signal peptide" evidence="1">
    <location>
        <begin position="1"/>
        <end position="19"/>
    </location>
</feature>
<dbReference type="EMBL" id="RQIS01000009">
    <property type="protein sequence ID" value="RQH05739.1"/>
    <property type="molecule type" value="Genomic_DNA"/>
</dbReference>
<dbReference type="OrthoDB" id="9029067at2"/>
<dbReference type="Proteomes" id="UP000272778">
    <property type="component" value="Unassembled WGS sequence"/>
</dbReference>
<dbReference type="PROSITE" id="PS51257">
    <property type="entry name" value="PROKAR_LIPOPROTEIN"/>
    <property type="match status" value="1"/>
</dbReference>
<comment type="caution">
    <text evidence="2">The sequence shown here is derived from an EMBL/GenBank/DDBJ whole genome shotgun (WGS) entry which is preliminary data.</text>
</comment>
<accession>A0A3N6MPS8</accession>
<dbReference type="RefSeq" id="WP_124151667.1">
    <property type="nucleotide sequence ID" value="NZ_RQIS01000009.1"/>
</dbReference>
<dbReference type="AlphaFoldDB" id="A0A3N6MPS8"/>
<dbReference type="Gene3D" id="3.30.110.70">
    <property type="entry name" value="Hypothetical protein apc22750. Chain B"/>
    <property type="match status" value="1"/>
</dbReference>
<evidence type="ECO:0000256" key="1">
    <source>
        <dbReference type="SAM" id="SignalP"/>
    </source>
</evidence>
<sequence>MRVPFLTLGAAAIVSLTMAGCGTQTRSLPLQPVASAATANAAASQDAGSKVAIYFGAQPHPEIARHVGNASHSVRIARPAGSPEDACNKGLADALGKLRADAQQKGANAVINVKTRFHGTESDSDTDYTCGLSPSAVAIVVKGELVVLNTH</sequence>
<dbReference type="SUPFAM" id="SSF117782">
    <property type="entry name" value="YbjQ-like"/>
    <property type="match status" value="1"/>
</dbReference>
<keyword evidence="1" id="KW-0732">Signal</keyword>
<keyword evidence="3" id="KW-1185">Reference proteome</keyword>
<dbReference type="InterPro" id="IPR035439">
    <property type="entry name" value="UPF0145_dom_sf"/>
</dbReference>
<evidence type="ECO:0000313" key="2">
    <source>
        <dbReference type="EMBL" id="RQH05739.1"/>
    </source>
</evidence>
<feature type="chain" id="PRO_5018140392" evidence="1">
    <location>
        <begin position="20"/>
        <end position="151"/>
    </location>
</feature>
<name>A0A3N6MPS8_9BURK</name>
<gene>
    <name evidence="2" type="ORF">D1Y85_14050</name>
</gene>
<protein>
    <submittedName>
        <fullName evidence="2">Signal peptidase</fullName>
    </submittedName>
</protein>
<evidence type="ECO:0000313" key="3">
    <source>
        <dbReference type="Proteomes" id="UP000272778"/>
    </source>
</evidence>
<proteinExistence type="predicted"/>
<organism evidence="2 3">
    <name type="scientific">Paraburkholderia dinghuensis</name>
    <dbReference type="NCBI Taxonomy" id="2305225"/>
    <lineage>
        <taxon>Bacteria</taxon>
        <taxon>Pseudomonadati</taxon>
        <taxon>Pseudomonadota</taxon>
        <taxon>Betaproteobacteria</taxon>
        <taxon>Burkholderiales</taxon>
        <taxon>Burkholderiaceae</taxon>
        <taxon>Paraburkholderia</taxon>
    </lineage>
</organism>
<reference evidence="2 3" key="1">
    <citation type="submission" date="2018-11" db="EMBL/GenBank/DDBJ databases">
        <title>Paraburkholderia sp. DHOA04, isolated from soil.</title>
        <authorList>
            <person name="Gao Z.-H."/>
            <person name="Qiu L.-H."/>
            <person name="Fu J.-C."/>
        </authorList>
    </citation>
    <scope>NUCLEOTIDE SEQUENCE [LARGE SCALE GENOMIC DNA]</scope>
    <source>
        <strain evidence="2 3">DHOA04</strain>
    </source>
</reference>